<proteinExistence type="predicted"/>
<evidence type="ECO:0000256" key="1">
    <source>
        <dbReference type="SAM" id="MobiDB-lite"/>
    </source>
</evidence>
<dbReference type="InParanoid" id="A0A6I8P5J4"/>
<sequence length="227" mass="26015">MEKEVATGHRRHRPTPGTAALPVASRLHRVVTEASELQRSKSEAAFPQRRERASPAKSLLQEIAEELEKEPRVEVEDASCQVNLEDEKDKHPGALKKVERKTGENEEEEEGENEEEEEEEGDPEKEKNRKHSLEEMYAEAEASDPEFSKPDDLLLEKYDSSFLLQKLHPVFVEIDLRDHVEENIERILAEGEIDEEAGERSDEDEPKSSWMCCFPVSAKKKPKDRSL</sequence>
<feature type="region of interest" description="Disordered" evidence="1">
    <location>
        <begin position="1"/>
        <end position="150"/>
    </location>
</feature>
<feature type="compositionally biased region" description="Basic and acidic residues" evidence="1">
    <location>
        <begin position="85"/>
        <end position="104"/>
    </location>
</feature>
<feature type="compositionally biased region" description="Acidic residues" evidence="1">
    <location>
        <begin position="105"/>
        <end position="123"/>
    </location>
</feature>
<dbReference type="Ensembl" id="ENSOANT00000049073.1">
    <property type="protein sequence ID" value="ENSOANP00000047665.1"/>
    <property type="gene ID" value="ENSOANG00000039015.1"/>
</dbReference>
<name>A0A6I8P5J4_ORNAN</name>
<evidence type="ECO:0000313" key="3">
    <source>
        <dbReference type="Proteomes" id="UP000002279"/>
    </source>
</evidence>
<dbReference type="PANTHER" id="PTHR39223:SF1">
    <property type="entry name" value="RIKEN CDNA 1700029H14 GENE"/>
    <property type="match status" value="1"/>
</dbReference>
<gene>
    <name evidence="2" type="primary">C20H13orf46</name>
</gene>
<protein>
    <submittedName>
        <fullName evidence="2">Uncharacterized protein</fullName>
    </submittedName>
</protein>
<feature type="compositionally biased region" description="Basic residues" evidence="1">
    <location>
        <begin position="218"/>
        <end position="227"/>
    </location>
</feature>
<dbReference type="PANTHER" id="PTHR39223">
    <property type="entry name" value="RIKEN CDNA 1700029H14 GENE"/>
    <property type="match status" value="1"/>
</dbReference>
<reference evidence="2 3" key="1">
    <citation type="journal article" date="2008" name="Nature">
        <title>Genome analysis of the platypus reveals unique signatures of evolution.</title>
        <authorList>
            <person name="Warren W.C."/>
            <person name="Hillier L.W."/>
            <person name="Marshall Graves J.A."/>
            <person name="Birney E."/>
            <person name="Ponting C.P."/>
            <person name="Grutzner F."/>
            <person name="Belov K."/>
            <person name="Miller W."/>
            <person name="Clarke L."/>
            <person name="Chinwalla A.T."/>
            <person name="Yang S.P."/>
            <person name="Heger A."/>
            <person name="Locke D.P."/>
            <person name="Miethke P."/>
            <person name="Waters P.D."/>
            <person name="Veyrunes F."/>
            <person name="Fulton L."/>
            <person name="Fulton B."/>
            <person name="Graves T."/>
            <person name="Wallis J."/>
            <person name="Puente X.S."/>
            <person name="Lopez-Otin C."/>
            <person name="Ordonez G.R."/>
            <person name="Eichler E.E."/>
            <person name="Chen L."/>
            <person name="Cheng Z."/>
            <person name="Deakin J.E."/>
            <person name="Alsop A."/>
            <person name="Thompson K."/>
            <person name="Kirby P."/>
            <person name="Papenfuss A.T."/>
            <person name="Wakefield M.J."/>
            <person name="Olender T."/>
            <person name="Lancet D."/>
            <person name="Huttley G.A."/>
            <person name="Smit A.F."/>
            <person name="Pask A."/>
            <person name="Temple-Smith P."/>
            <person name="Batzer M.A."/>
            <person name="Walker J.A."/>
            <person name="Konkel M.K."/>
            <person name="Harris R.S."/>
            <person name="Whittington C.M."/>
            <person name="Wong E.S."/>
            <person name="Gemmell N.J."/>
            <person name="Buschiazzo E."/>
            <person name="Vargas Jentzsch I.M."/>
            <person name="Merkel A."/>
            <person name="Schmitz J."/>
            <person name="Zemann A."/>
            <person name="Churakov G."/>
            <person name="Kriegs J.O."/>
            <person name="Brosius J."/>
            <person name="Murchison E.P."/>
            <person name="Sachidanandam R."/>
            <person name="Smith C."/>
            <person name="Hannon G.J."/>
            <person name="Tsend-Ayush E."/>
            <person name="McMillan D."/>
            <person name="Attenborough R."/>
            <person name="Rens W."/>
            <person name="Ferguson-Smith M."/>
            <person name="Lefevre C.M."/>
            <person name="Sharp J.A."/>
            <person name="Nicholas K.R."/>
            <person name="Ray D.A."/>
            <person name="Kube M."/>
            <person name="Reinhardt R."/>
            <person name="Pringle T.H."/>
            <person name="Taylor J."/>
            <person name="Jones R.C."/>
            <person name="Nixon B."/>
            <person name="Dacheux J.L."/>
            <person name="Niwa H."/>
            <person name="Sekita Y."/>
            <person name="Huang X."/>
            <person name="Stark A."/>
            <person name="Kheradpour P."/>
            <person name="Kellis M."/>
            <person name="Flicek P."/>
            <person name="Chen Y."/>
            <person name="Webber C."/>
            <person name="Hardison R."/>
            <person name="Nelson J."/>
            <person name="Hallsworth-Pepin K."/>
            <person name="Delehaunty K."/>
            <person name="Markovic C."/>
            <person name="Minx P."/>
            <person name="Feng Y."/>
            <person name="Kremitzki C."/>
            <person name="Mitreva M."/>
            <person name="Glasscock J."/>
            <person name="Wylie T."/>
            <person name="Wohldmann P."/>
            <person name="Thiru P."/>
            <person name="Nhan M.N."/>
            <person name="Pohl C.S."/>
            <person name="Smith S.M."/>
            <person name="Hou S."/>
            <person name="Nefedov M."/>
            <person name="de Jong P.J."/>
            <person name="Renfree M.B."/>
            <person name="Mardis E.R."/>
            <person name="Wilson R.K."/>
        </authorList>
    </citation>
    <scope>NUCLEOTIDE SEQUENCE [LARGE SCALE GENOMIC DNA]</scope>
    <source>
        <strain evidence="2 3">Glennie</strain>
    </source>
</reference>
<dbReference type="Proteomes" id="UP000002279">
    <property type="component" value="Chromosome 20"/>
</dbReference>
<feature type="compositionally biased region" description="Basic and acidic residues" evidence="1">
    <location>
        <begin position="124"/>
        <end position="134"/>
    </location>
</feature>
<dbReference type="Bgee" id="ENSOANG00000039015">
    <property type="expression patterns" value="Expressed in testis and 4 other cell types or tissues"/>
</dbReference>
<accession>A0A6I8P5J4</accession>
<dbReference type="InterPro" id="IPR040020">
    <property type="entry name" value="C13orf46-like"/>
</dbReference>
<dbReference type="CTD" id="103166424"/>
<dbReference type="AlphaFoldDB" id="A0A6I8P5J4"/>
<evidence type="ECO:0000313" key="2">
    <source>
        <dbReference type="Ensembl" id="ENSOANP00000047665.1"/>
    </source>
</evidence>
<feature type="compositionally biased region" description="Acidic residues" evidence="1">
    <location>
        <begin position="191"/>
        <end position="205"/>
    </location>
</feature>
<organism evidence="2 3">
    <name type="scientific">Ornithorhynchus anatinus</name>
    <name type="common">Duckbill platypus</name>
    <dbReference type="NCBI Taxonomy" id="9258"/>
    <lineage>
        <taxon>Eukaryota</taxon>
        <taxon>Metazoa</taxon>
        <taxon>Chordata</taxon>
        <taxon>Craniata</taxon>
        <taxon>Vertebrata</taxon>
        <taxon>Euteleostomi</taxon>
        <taxon>Mammalia</taxon>
        <taxon>Monotremata</taxon>
        <taxon>Ornithorhynchidae</taxon>
        <taxon>Ornithorhynchus</taxon>
    </lineage>
</organism>
<dbReference type="OMA" id="DEMQTSW"/>
<dbReference type="RefSeq" id="XP_028903664.1">
    <property type="nucleotide sequence ID" value="XM_029047831.2"/>
</dbReference>
<dbReference type="RefSeq" id="XP_028903663.1">
    <property type="nucleotide sequence ID" value="XM_029047830.2"/>
</dbReference>
<reference evidence="2" key="3">
    <citation type="submission" date="2025-09" db="UniProtKB">
        <authorList>
            <consortium name="Ensembl"/>
        </authorList>
    </citation>
    <scope>IDENTIFICATION</scope>
    <source>
        <strain evidence="2">Glennie</strain>
    </source>
</reference>
<feature type="compositionally biased region" description="Basic and acidic residues" evidence="1">
    <location>
        <begin position="36"/>
        <end position="54"/>
    </location>
</feature>
<dbReference type="GeneTree" id="ENSGT00390000016480"/>
<keyword evidence="3" id="KW-1185">Reference proteome</keyword>
<feature type="region of interest" description="Disordered" evidence="1">
    <location>
        <begin position="189"/>
        <end position="227"/>
    </location>
</feature>
<reference evidence="2" key="2">
    <citation type="submission" date="2025-08" db="UniProtKB">
        <authorList>
            <consortium name="Ensembl"/>
        </authorList>
    </citation>
    <scope>IDENTIFICATION</scope>
    <source>
        <strain evidence="2">Glennie</strain>
    </source>
</reference>
<dbReference type="GeneID" id="103166424"/>